<evidence type="ECO:0000256" key="1">
    <source>
        <dbReference type="ARBA" id="ARBA00007730"/>
    </source>
</evidence>
<keyword evidence="3" id="KW-0560">Oxidoreductase</keyword>
<name>A0A545THT3_9GAMM</name>
<proteinExistence type="inferred from homology"/>
<keyword evidence="4" id="KW-0472">Membrane</keyword>
<accession>A0A545THT3</accession>
<comment type="caution">
    <text evidence="6">The sequence shown here is derived from an EMBL/GenBank/DDBJ whole genome shotgun (WGS) entry which is preliminary data.</text>
</comment>
<dbReference type="EMBL" id="VIKR01000001">
    <property type="protein sequence ID" value="TQV76784.1"/>
    <property type="molecule type" value="Genomic_DNA"/>
</dbReference>
<feature type="transmembrane region" description="Helical" evidence="4">
    <location>
        <begin position="292"/>
        <end position="316"/>
    </location>
</feature>
<organism evidence="6 7">
    <name type="scientific">Aliikangiella marina</name>
    <dbReference type="NCBI Taxonomy" id="1712262"/>
    <lineage>
        <taxon>Bacteria</taxon>
        <taxon>Pseudomonadati</taxon>
        <taxon>Pseudomonadota</taxon>
        <taxon>Gammaproteobacteria</taxon>
        <taxon>Oceanospirillales</taxon>
        <taxon>Pleioneaceae</taxon>
        <taxon>Aliikangiella</taxon>
    </lineage>
</organism>
<dbReference type="SUPFAM" id="SSF51197">
    <property type="entry name" value="Clavaminate synthase-like"/>
    <property type="match status" value="1"/>
</dbReference>
<dbReference type="OrthoDB" id="21665at2"/>
<evidence type="ECO:0000256" key="3">
    <source>
        <dbReference type="ARBA" id="ARBA00023002"/>
    </source>
</evidence>
<dbReference type="Proteomes" id="UP000317839">
    <property type="component" value="Unassembled WGS sequence"/>
</dbReference>
<protein>
    <submittedName>
        <fullName evidence="6">Aspartyl/asparaginyl beta-hydroxylase domain-containing protein</fullName>
    </submittedName>
</protein>
<comment type="similarity">
    <text evidence="1">Belongs to the aspartyl/asparaginyl beta-hydroxylase family.</text>
</comment>
<dbReference type="AlphaFoldDB" id="A0A545THT3"/>
<dbReference type="Gene3D" id="2.60.120.330">
    <property type="entry name" value="B-lactam Antibiotic, Isopenicillin N Synthase, Chain"/>
    <property type="match status" value="1"/>
</dbReference>
<dbReference type="PANTHER" id="PTHR46332">
    <property type="entry name" value="ASPARTATE BETA-HYDROXYLASE DOMAIN-CONTAINING PROTEIN 2"/>
    <property type="match status" value="1"/>
</dbReference>
<dbReference type="RefSeq" id="WP_142888144.1">
    <property type="nucleotide sequence ID" value="NZ_VIKR01000001.1"/>
</dbReference>
<keyword evidence="7" id="KW-1185">Reference proteome</keyword>
<evidence type="ECO:0000313" key="6">
    <source>
        <dbReference type="EMBL" id="TQV76784.1"/>
    </source>
</evidence>
<keyword evidence="2" id="KW-0223">Dioxygenase</keyword>
<keyword evidence="4" id="KW-1133">Transmembrane helix</keyword>
<evidence type="ECO:0000256" key="2">
    <source>
        <dbReference type="ARBA" id="ARBA00022964"/>
    </source>
</evidence>
<keyword evidence="4" id="KW-0812">Transmembrane</keyword>
<feature type="domain" description="Aspartyl/asparaginy/proline hydroxylase" evidence="5">
    <location>
        <begin position="75"/>
        <end position="233"/>
    </location>
</feature>
<reference evidence="6 7" key="1">
    <citation type="submission" date="2019-06" db="EMBL/GenBank/DDBJ databases">
        <title>Draft genome of Aliikangiella marina GYP-15.</title>
        <authorList>
            <person name="Wang G."/>
        </authorList>
    </citation>
    <scope>NUCLEOTIDE SEQUENCE [LARGE SCALE GENOMIC DNA]</scope>
    <source>
        <strain evidence="6 7">GYP-15</strain>
    </source>
</reference>
<dbReference type="InterPro" id="IPR051821">
    <property type="entry name" value="Asp/Asn_beta-hydroxylase"/>
</dbReference>
<gene>
    <name evidence="6" type="ORF">FLL45_02170</name>
</gene>
<evidence type="ECO:0000313" key="7">
    <source>
        <dbReference type="Proteomes" id="UP000317839"/>
    </source>
</evidence>
<dbReference type="PANTHER" id="PTHR46332:SF5">
    <property type="entry name" value="ASPARTATE BETA-HYDROXYLASE DOMAIN CONTAINING 2"/>
    <property type="match status" value="1"/>
</dbReference>
<evidence type="ECO:0000259" key="5">
    <source>
        <dbReference type="Pfam" id="PF05118"/>
    </source>
</evidence>
<dbReference type="GO" id="GO:0051213">
    <property type="term" value="F:dioxygenase activity"/>
    <property type="evidence" value="ECO:0007669"/>
    <property type="project" value="UniProtKB-KW"/>
</dbReference>
<feature type="transmembrane region" description="Helical" evidence="4">
    <location>
        <begin position="6"/>
        <end position="22"/>
    </location>
</feature>
<evidence type="ECO:0000256" key="4">
    <source>
        <dbReference type="SAM" id="Phobius"/>
    </source>
</evidence>
<dbReference type="InterPro" id="IPR007803">
    <property type="entry name" value="Asp/Arg/Pro-Hydrxlase"/>
</dbReference>
<dbReference type="InterPro" id="IPR027443">
    <property type="entry name" value="IPNS-like_sf"/>
</dbReference>
<dbReference type="Pfam" id="PF05118">
    <property type="entry name" value="Asp_Arg_Hydrox"/>
    <property type="match status" value="1"/>
</dbReference>
<sequence length="321" mass="37493">MVTLFAVVFVAYMVSIIYIYKFRGNERYASFGEYIRKGWPIFAPFNCFLYTQTRSEGRKPILKGDFYDDLKVIRDNWETIRDEAKALSDDKVFETAHDPDAAAHYDIGFRTFYKRGWSKFYISWYGYTHDSAKRLCPKTVEILKDLKTINGAMFSLLPPGGELTRHLDPFACSYRYHLGLSTPNSDDCFIEVDQNKQSWRDGEAFMFDETFIHFAENNSDQDRLILMCDVERPMGILGRLFNGLYKFSMRWMVVPNTEEDRQGGGNRIFIKLNNFFAYSKALKKKNRKLYKVVKFVFNSLLVAALIGLIYLPYYLITTAFA</sequence>